<feature type="non-terminal residue" evidence="2">
    <location>
        <position position="41"/>
    </location>
</feature>
<dbReference type="EMBL" id="LAZR01049559">
    <property type="protein sequence ID" value="KKK89373.1"/>
    <property type="molecule type" value="Genomic_DNA"/>
</dbReference>
<keyword evidence="1" id="KW-1133">Transmembrane helix</keyword>
<organism evidence="2">
    <name type="scientific">marine sediment metagenome</name>
    <dbReference type="NCBI Taxonomy" id="412755"/>
    <lineage>
        <taxon>unclassified sequences</taxon>
        <taxon>metagenomes</taxon>
        <taxon>ecological metagenomes</taxon>
    </lineage>
</organism>
<accession>A0A0F8Z6L3</accession>
<gene>
    <name evidence="2" type="ORF">LCGC14_2733780</name>
</gene>
<sequence>MGSNVGTALGVMGIIIGAGAIGFAFFVWNGQNTTNSDLKSD</sequence>
<dbReference type="AlphaFoldDB" id="A0A0F8Z6L3"/>
<keyword evidence="1" id="KW-0812">Transmembrane</keyword>
<keyword evidence="1" id="KW-0472">Membrane</keyword>
<name>A0A0F8Z6L3_9ZZZZ</name>
<reference evidence="2" key="1">
    <citation type="journal article" date="2015" name="Nature">
        <title>Complex archaea that bridge the gap between prokaryotes and eukaryotes.</title>
        <authorList>
            <person name="Spang A."/>
            <person name="Saw J.H."/>
            <person name="Jorgensen S.L."/>
            <person name="Zaremba-Niedzwiedzka K."/>
            <person name="Martijn J."/>
            <person name="Lind A.E."/>
            <person name="van Eijk R."/>
            <person name="Schleper C."/>
            <person name="Guy L."/>
            <person name="Ettema T.J."/>
        </authorList>
    </citation>
    <scope>NUCLEOTIDE SEQUENCE</scope>
</reference>
<comment type="caution">
    <text evidence="2">The sequence shown here is derived from an EMBL/GenBank/DDBJ whole genome shotgun (WGS) entry which is preliminary data.</text>
</comment>
<proteinExistence type="predicted"/>
<evidence type="ECO:0000313" key="2">
    <source>
        <dbReference type="EMBL" id="KKK89373.1"/>
    </source>
</evidence>
<protein>
    <submittedName>
        <fullName evidence="2">Uncharacterized protein</fullName>
    </submittedName>
</protein>
<feature type="transmembrane region" description="Helical" evidence="1">
    <location>
        <begin position="6"/>
        <end position="28"/>
    </location>
</feature>
<evidence type="ECO:0000256" key="1">
    <source>
        <dbReference type="SAM" id="Phobius"/>
    </source>
</evidence>